<dbReference type="EMBL" id="CACRXK020016311">
    <property type="protein sequence ID" value="CAB4029645.1"/>
    <property type="molecule type" value="Genomic_DNA"/>
</dbReference>
<organism evidence="1 2">
    <name type="scientific">Paramuricea clavata</name>
    <name type="common">Red gorgonian</name>
    <name type="synonym">Violescent sea-whip</name>
    <dbReference type="NCBI Taxonomy" id="317549"/>
    <lineage>
        <taxon>Eukaryota</taxon>
        <taxon>Metazoa</taxon>
        <taxon>Cnidaria</taxon>
        <taxon>Anthozoa</taxon>
        <taxon>Octocorallia</taxon>
        <taxon>Malacalcyonacea</taxon>
        <taxon>Plexauridae</taxon>
        <taxon>Paramuricea</taxon>
    </lineage>
</organism>
<keyword evidence="2" id="KW-1185">Reference proteome</keyword>
<dbReference type="PANTHER" id="PTHR33845:SF1">
    <property type="entry name" value="C2H2-TYPE DOMAIN-CONTAINING PROTEIN"/>
    <property type="match status" value="1"/>
</dbReference>
<accession>A0A7D9LFY5</accession>
<dbReference type="PANTHER" id="PTHR33845">
    <property type="entry name" value="C2H2-TYPE DOMAIN-CONTAINING PROTEIN"/>
    <property type="match status" value="1"/>
</dbReference>
<name>A0A7D9LFY5_PARCT</name>
<reference evidence="1" key="1">
    <citation type="submission" date="2020-04" db="EMBL/GenBank/DDBJ databases">
        <authorList>
            <person name="Alioto T."/>
            <person name="Alioto T."/>
            <person name="Gomez Garrido J."/>
        </authorList>
    </citation>
    <scope>NUCLEOTIDE SEQUENCE</scope>
    <source>
        <strain evidence="1">A484AB</strain>
    </source>
</reference>
<dbReference type="AlphaFoldDB" id="A0A7D9LFY5"/>
<evidence type="ECO:0000313" key="1">
    <source>
        <dbReference type="EMBL" id="CAB4029645.1"/>
    </source>
</evidence>
<protein>
    <submittedName>
        <fullName evidence="1">Uncharacterized protein</fullName>
    </submittedName>
</protein>
<dbReference type="Proteomes" id="UP001152795">
    <property type="component" value="Unassembled WGS sequence"/>
</dbReference>
<evidence type="ECO:0000313" key="2">
    <source>
        <dbReference type="Proteomes" id="UP001152795"/>
    </source>
</evidence>
<sequence length="473" mass="53325">MLYEESDSWSTKREILSLFAQDYTKPQLITMVPGLSKWRIDEVRKHAALVGPGKPLDVPNVHRMKLDPVKVDHFIDFVSSPNYLQDVAYGTRTIKLTNGEAFEIPNVECAASQQKSLSGLDNIATEGSSAFQTLHDVAAQLSKAELLNSKNYLKTDYKIHIASESRCGDHCCIHALSSSETEFKTKCKHKHDDECDQCQMLKTTLQEIDDASKSTADQVIHDITTAVDKIKAWKSHILRTVHQETAKTVVLGDLKLTQIMLVIDWAMKFIPSCYRETQADWYGKKGRPWHVAAVISKNSENGELEVQTYVHVFNQCTQNWFAVVLIVENVLEEVRRSNPNIKEAFIWPDNAGCYHAAQLILSIPAISKRVGINVRRYDFSDPQSGKDICDRRIAVMKSHMRSYLNEGNDINSASDMKRALDSYGSVKSCRVAAVDVDVSKQVMTDHKWKGIQSLNNFEFLSTGIRVWKAVGKG</sequence>
<gene>
    <name evidence="1" type="ORF">PACLA_8A055048</name>
</gene>
<proteinExistence type="predicted"/>
<dbReference type="OrthoDB" id="5982493at2759"/>
<comment type="caution">
    <text evidence="1">The sequence shown here is derived from an EMBL/GenBank/DDBJ whole genome shotgun (WGS) entry which is preliminary data.</text>
</comment>